<dbReference type="PROSITE" id="PS50995">
    <property type="entry name" value="HTH_MARR_2"/>
    <property type="match status" value="1"/>
</dbReference>
<accession>A0A2R4XN27</accession>
<dbReference type="SUPFAM" id="SSF46785">
    <property type="entry name" value="Winged helix' DNA-binding domain"/>
    <property type="match status" value="1"/>
</dbReference>
<keyword evidence="3" id="KW-1185">Reference proteome</keyword>
<dbReference type="Pfam" id="PF12802">
    <property type="entry name" value="MarR_2"/>
    <property type="match status" value="1"/>
</dbReference>
<dbReference type="Gene3D" id="1.10.10.10">
    <property type="entry name" value="Winged helix-like DNA-binding domain superfamily/Winged helix DNA-binding domain"/>
    <property type="match status" value="1"/>
</dbReference>
<gene>
    <name evidence="2" type="ORF">DBV39_17380</name>
</gene>
<dbReference type="GO" id="GO:0003700">
    <property type="term" value="F:DNA-binding transcription factor activity"/>
    <property type="evidence" value="ECO:0007669"/>
    <property type="project" value="InterPro"/>
</dbReference>
<dbReference type="Proteomes" id="UP000244571">
    <property type="component" value="Chromosome"/>
</dbReference>
<dbReference type="InterPro" id="IPR000835">
    <property type="entry name" value="HTH_MarR-typ"/>
</dbReference>
<feature type="domain" description="HTH marR-type" evidence="1">
    <location>
        <begin position="1"/>
        <end position="138"/>
    </location>
</feature>
<sequence length="138" mass="15726">MAGQDIQDAVCVDFERLSQFRYRLRCFLRVSEDICREHGLTPLQYQLMLHLKGQPDRDWATISELAERLQSRHHGVVALVNRCEAAGLVRRGPCPTDQRQVRVYLCADAEAVLEQVATLHQPELTRLREVLAMTGLSA</sequence>
<dbReference type="PANTHER" id="PTHR33164">
    <property type="entry name" value="TRANSCRIPTIONAL REGULATOR, MARR FAMILY"/>
    <property type="match status" value="1"/>
</dbReference>
<dbReference type="RefSeq" id="WP_108622626.1">
    <property type="nucleotide sequence ID" value="NZ_CP028901.1"/>
</dbReference>
<proteinExistence type="predicted"/>
<organism evidence="2 3">
    <name type="scientific">Orrella marina</name>
    <dbReference type="NCBI Taxonomy" id="2163011"/>
    <lineage>
        <taxon>Bacteria</taxon>
        <taxon>Pseudomonadati</taxon>
        <taxon>Pseudomonadota</taxon>
        <taxon>Betaproteobacteria</taxon>
        <taxon>Burkholderiales</taxon>
        <taxon>Alcaligenaceae</taxon>
        <taxon>Orrella</taxon>
    </lineage>
</organism>
<dbReference type="AlphaFoldDB" id="A0A2R4XN27"/>
<dbReference type="InterPro" id="IPR036390">
    <property type="entry name" value="WH_DNA-bd_sf"/>
</dbReference>
<evidence type="ECO:0000313" key="3">
    <source>
        <dbReference type="Proteomes" id="UP000244571"/>
    </source>
</evidence>
<reference evidence="2 3" key="1">
    <citation type="submission" date="2018-04" db="EMBL/GenBank/DDBJ databases">
        <title>Bordetella sp. HZ20 isolated from seawater.</title>
        <authorList>
            <person name="Sun C."/>
        </authorList>
    </citation>
    <scope>NUCLEOTIDE SEQUENCE [LARGE SCALE GENOMIC DNA]</scope>
    <source>
        <strain evidence="2 3">HZ20</strain>
    </source>
</reference>
<evidence type="ECO:0000313" key="2">
    <source>
        <dbReference type="EMBL" id="AWB35216.1"/>
    </source>
</evidence>
<dbReference type="InterPro" id="IPR036388">
    <property type="entry name" value="WH-like_DNA-bd_sf"/>
</dbReference>
<dbReference type="SMART" id="SM00347">
    <property type="entry name" value="HTH_MARR"/>
    <property type="match status" value="1"/>
</dbReference>
<dbReference type="EMBL" id="CP028901">
    <property type="protein sequence ID" value="AWB35216.1"/>
    <property type="molecule type" value="Genomic_DNA"/>
</dbReference>
<dbReference type="InterPro" id="IPR039422">
    <property type="entry name" value="MarR/SlyA-like"/>
</dbReference>
<dbReference type="OrthoDB" id="8594189at2"/>
<dbReference type="PANTHER" id="PTHR33164:SF43">
    <property type="entry name" value="HTH-TYPE TRANSCRIPTIONAL REPRESSOR YETL"/>
    <property type="match status" value="1"/>
</dbReference>
<name>A0A2R4XN27_9BURK</name>
<dbReference type="GO" id="GO:0006950">
    <property type="term" value="P:response to stress"/>
    <property type="evidence" value="ECO:0007669"/>
    <property type="project" value="TreeGrafter"/>
</dbReference>
<evidence type="ECO:0000259" key="1">
    <source>
        <dbReference type="PROSITE" id="PS50995"/>
    </source>
</evidence>
<dbReference type="KEGG" id="boz:DBV39_17380"/>
<protein>
    <submittedName>
        <fullName evidence="2">MarR family transcriptional regulator</fullName>
    </submittedName>
</protein>